<feature type="transmembrane region" description="Helical" evidence="1">
    <location>
        <begin position="116"/>
        <end position="139"/>
    </location>
</feature>
<keyword evidence="1" id="KW-1133">Transmembrane helix</keyword>
<dbReference type="RefSeq" id="WP_101916489.1">
    <property type="nucleotide sequence ID" value="NZ_OENF01000005.1"/>
</dbReference>
<feature type="transmembrane region" description="Helical" evidence="1">
    <location>
        <begin position="20"/>
        <end position="41"/>
    </location>
</feature>
<dbReference type="GO" id="GO:0003677">
    <property type="term" value="F:DNA binding"/>
    <property type="evidence" value="ECO:0007669"/>
    <property type="project" value="InterPro"/>
</dbReference>
<dbReference type="OrthoDB" id="1118393at2"/>
<keyword evidence="4" id="KW-1185">Reference proteome</keyword>
<reference evidence="4" key="1">
    <citation type="submission" date="2017-11" db="EMBL/GenBank/DDBJ databases">
        <authorList>
            <person name="Duchaud E."/>
        </authorList>
    </citation>
    <scope>NUCLEOTIDE SEQUENCE [LARGE SCALE GENOMIC DNA]</scope>
    <source>
        <strain evidence="4">Tenacibaculum sp. TNO020</strain>
    </source>
</reference>
<keyword evidence="1" id="KW-0812">Transmembrane</keyword>
<dbReference type="Gene3D" id="2.40.50.1020">
    <property type="entry name" value="LytTr DNA-binding domain"/>
    <property type="match status" value="1"/>
</dbReference>
<evidence type="ECO:0000256" key="1">
    <source>
        <dbReference type="SAM" id="Phobius"/>
    </source>
</evidence>
<feature type="transmembrane region" description="Helical" evidence="1">
    <location>
        <begin position="47"/>
        <end position="63"/>
    </location>
</feature>
<sequence>MTRILKKPYPLNLYSWKKAITFGIFITLFLFAFQPFGLHIFDTKHKIWIILGYGFLTFFAVGFNQHISPLLFPAIFKEKKWTVFFQIIWLLWNVFLITILNYYYSIYVIDIPNDLYIFLHFILYTFVTAIIPLTTLTIVSHNRKLAKNLNQASVLNKELINQVSKKKPKGELQLFASNRKDKIKTTVSDLLFIESIGNYATIRWVENEGIKEKTMRNTLKDIEKQLENFDSIFRSHKAFIVNLDQIKEVNGNAQGYRLVLKNGKIQVPVSRNYIKSFNAKLGNI</sequence>
<dbReference type="EMBL" id="OENF01000005">
    <property type="protein sequence ID" value="SOS73968.1"/>
    <property type="molecule type" value="Genomic_DNA"/>
</dbReference>
<gene>
    <name evidence="3" type="ORF">TNO020_130005</name>
</gene>
<dbReference type="PROSITE" id="PS50930">
    <property type="entry name" value="HTH_LYTTR"/>
    <property type="match status" value="1"/>
</dbReference>
<evidence type="ECO:0000259" key="2">
    <source>
        <dbReference type="PROSITE" id="PS50930"/>
    </source>
</evidence>
<dbReference type="SMART" id="SM00850">
    <property type="entry name" value="LytTR"/>
    <property type="match status" value="1"/>
</dbReference>
<keyword evidence="1" id="KW-0472">Membrane</keyword>
<proteinExistence type="predicted"/>
<dbReference type="PANTHER" id="PTHR37299">
    <property type="entry name" value="TRANSCRIPTIONAL REGULATOR-RELATED"/>
    <property type="match status" value="1"/>
</dbReference>
<dbReference type="AlphaFoldDB" id="A0A2H1YEP8"/>
<protein>
    <submittedName>
        <fullName evidence="3">Putative Response regulator receiver protein</fullName>
    </submittedName>
</protein>
<evidence type="ECO:0000313" key="3">
    <source>
        <dbReference type="EMBL" id="SOS73968.1"/>
    </source>
</evidence>
<name>A0A2H1YEP8_9FLAO</name>
<dbReference type="SUPFAM" id="SSF103473">
    <property type="entry name" value="MFS general substrate transporter"/>
    <property type="match status" value="1"/>
</dbReference>
<dbReference type="InterPro" id="IPR046947">
    <property type="entry name" value="LytR-like"/>
</dbReference>
<dbReference type="Pfam" id="PF04397">
    <property type="entry name" value="LytTR"/>
    <property type="match status" value="1"/>
</dbReference>
<feature type="domain" description="HTH LytTR-type" evidence="2">
    <location>
        <begin position="175"/>
        <end position="283"/>
    </location>
</feature>
<dbReference type="PANTHER" id="PTHR37299:SF1">
    <property type="entry name" value="STAGE 0 SPORULATION PROTEIN A HOMOLOG"/>
    <property type="match status" value="1"/>
</dbReference>
<dbReference type="InterPro" id="IPR036259">
    <property type="entry name" value="MFS_trans_sf"/>
</dbReference>
<dbReference type="GO" id="GO:0000156">
    <property type="term" value="F:phosphorelay response regulator activity"/>
    <property type="evidence" value="ECO:0007669"/>
    <property type="project" value="InterPro"/>
</dbReference>
<organism evidence="3 4">
    <name type="scientific">Tenacibaculum piscium</name>
    <dbReference type="NCBI Taxonomy" id="1458515"/>
    <lineage>
        <taxon>Bacteria</taxon>
        <taxon>Pseudomonadati</taxon>
        <taxon>Bacteroidota</taxon>
        <taxon>Flavobacteriia</taxon>
        <taxon>Flavobacteriales</taxon>
        <taxon>Flavobacteriaceae</taxon>
        <taxon>Tenacibaculum</taxon>
    </lineage>
</organism>
<dbReference type="Proteomes" id="UP000234211">
    <property type="component" value="Unassembled WGS sequence"/>
</dbReference>
<accession>A0A2H1YEP8</accession>
<evidence type="ECO:0000313" key="4">
    <source>
        <dbReference type="Proteomes" id="UP000234211"/>
    </source>
</evidence>
<dbReference type="InterPro" id="IPR007492">
    <property type="entry name" value="LytTR_DNA-bd_dom"/>
</dbReference>
<feature type="transmembrane region" description="Helical" evidence="1">
    <location>
        <begin position="83"/>
        <end position="104"/>
    </location>
</feature>